<dbReference type="RefSeq" id="WP_264502240.1">
    <property type="nucleotide sequence ID" value="NZ_JAPDDS010000009.1"/>
</dbReference>
<feature type="region of interest" description="Disordered" evidence="2">
    <location>
        <begin position="46"/>
        <end position="80"/>
    </location>
</feature>
<comment type="similarity">
    <text evidence="1">Belongs to the phD/YefM antitoxin family.</text>
</comment>
<accession>A0ABT3FRT1</accession>
<evidence type="ECO:0000313" key="4">
    <source>
        <dbReference type="Proteomes" id="UP001207930"/>
    </source>
</evidence>
<evidence type="ECO:0000256" key="1">
    <source>
        <dbReference type="ARBA" id="ARBA00009981"/>
    </source>
</evidence>
<dbReference type="SUPFAM" id="SSF143120">
    <property type="entry name" value="YefM-like"/>
    <property type="match status" value="1"/>
</dbReference>
<proteinExistence type="inferred from homology"/>
<keyword evidence="4" id="KW-1185">Reference proteome</keyword>
<protein>
    <submittedName>
        <fullName evidence="3">Type II toxin-antitoxin system prevent-host-death family antitoxin</fullName>
    </submittedName>
</protein>
<organism evidence="3 4">
    <name type="scientific">Luteolibacter flavescens</name>
    <dbReference type="NCBI Taxonomy" id="1859460"/>
    <lineage>
        <taxon>Bacteria</taxon>
        <taxon>Pseudomonadati</taxon>
        <taxon>Verrucomicrobiota</taxon>
        <taxon>Verrucomicrobiia</taxon>
        <taxon>Verrucomicrobiales</taxon>
        <taxon>Verrucomicrobiaceae</taxon>
        <taxon>Luteolibacter</taxon>
    </lineage>
</organism>
<evidence type="ECO:0000313" key="3">
    <source>
        <dbReference type="EMBL" id="MCW1886283.1"/>
    </source>
</evidence>
<dbReference type="InterPro" id="IPR036165">
    <property type="entry name" value="YefM-like_sf"/>
</dbReference>
<evidence type="ECO:0000256" key="2">
    <source>
        <dbReference type="SAM" id="MobiDB-lite"/>
    </source>
</evidence>
<dbReference type="Gene3D" id="3.40.1620.10">
    <property type="entry name" value="YefM-like domain"/>
    <property type="match status" value="1"/>
</dbReference>
<reference evidence="3 4" key="1">
    <citation type="submission" date="2022-10" db="EMBL/GenBank/DDBJ databases">
        <title>Luteolibacter flavescens strain MCCC 1K03193, whole genome shotgun sequencing project.</title>
        <authorList>
            <person name="Zhao G."/>
            <person name="Shen L."/>
        </authorList>
    </citation>
    <scope>NUCLEOTIDE SEQUENCE [LARGE SCALE GENOMIC DNA]</scope>
    <source>
        <strain evidence="3 4">MCCC 1K03193</strain>
    </source>
</reference>
<dbReference type="Proteomes" id="UP001207930">
    <property type="component" value="Unassembled WGS sequence"/>
</dbReference>
<dbReference type="NCBIfam" id="TIGR01552">
    <property type="entry name" value="phd_fam"/>
    <property type="match status" value="1"/>
</dbReference>
<dbReference type="EMBL" id="JAPDDS010000009">
    <property type="protein sequence ID" value="MCW1886283.1"/>
    <property type="molecule type" value="Genomic_DNA"/>
</dbReference>
<sequence>MITVEMHEAQIRFAELVKDASRGDEVVICEDGKPVARLSSAVVPRGRRNLEPDPALRPILAPSYDPAEPLAEDEWPRDCR</sequence>
<comment type="caution">
    <text evidence="3">The sequence shown here is derived from an EMBL/GenBank/DDBJ whole genome shotgun (WGS) entry which is preliminary data.</text>
</comment>
<gene>
    <name evidence="3" type="ORF">OKA04_16215</name>
</gene>
<name>A0ABT3FRT1_9BACT</name>